<sequence length="731" mass="80504">MSSPASTSQTSQRSSQDTLFLLPDVYSESNHHKPTSEGAAAKESIGHSDSPAALRVPSRKGSKDESQHRVAGTHSSVEDGSAAEEPLTSNTLDELEAELSKPTEVIGQSPKADSLLDDVENEFETKLAKAMVRRSEYYPASSDESDAFASHRRKKSLKAKKDPEQAAAIKLRIEALENMMTELMESSGTSPSIHDKDEGNPAAAVPQSPDIMVLPTAAYAKAVKIPSSIEKAAEVRVPSPAKQENKAPSTPPRLATQPDSAEPAPTQSAFNIIPNFNPVAWLQRRDSPQEEKPDLRPSPVSSLEPVPVKQALLNLASHPAHATPALPKHSPPRSPPQSIPVVKQPSAPKMKLPVWASPGYNGPLPELIKIASPYLSKVLSRLMGGNEDWFSDQGVVLCRPYRPLLRHEATFRRLLAHLEDRPSHHALGNQLFEAVFEDSPDGPATLKALLDLQDAPVDDQALFYTQLLVNFIEYCLKPHIARVTSEDFQDISFPDLWYLFKPGGLVVSANEDQAYRVIEVVYRANAPGSMASFGVKCVHMDYDGQKIGPVISLFWVGKYFGKRNVATLPVYPLRCNDDPSGLQRILVDRGRKSMKAIISRHMHCMGATLNDLQAVNGQVMIDFEGALAHNSHWRPEILSIGESLFDKQGEKGSTEDNGPAEFSSDRELASEYLMKHELTDPYLRSRKMAGGEASVSDDELMLLTHRLFGFILRTRKWGMYSDSRVSWASFF</sequence>
<feature type="domain" description="DUF7025" evidence="2">
    <location>
        <begin position="489"/>
        <end position="574"/>
    </location>
</feature>
<feature type="region of interest" description="Disordered" evidence="1">
    <location>
        <begin position="185"/>
        <end position="208"/>
    </location>
</feature>
<feature type="region of interest" description="Disordered" evidence="1">
    <location>
        <begin position="1"/>
        <end position="93"/>
    </location>
</feature>
<evidence type="ECO:0000256" key="1">
    <source>
        <dbReference type="SAM" id="MobiDB-lite"/>
    </source>
</evidence>
<dbReference type="InterPro" id="IPR054289">
    <property type="entry name" value="DUF7025"/>
</dbReference>
<dbReference type="VEuPathDB" id="FungiDB:MPH_11600"/>
<proteinExistence type="predicted"/>
<name>K2QMX3_MACPH</name>
<dbReference type="InParanoid" id="K2QMX3"/>
<dbReference type="Pfam" id="PF22942">
    <property type="entry name" value="DUF7025"/>
    <property type="match status" value="1"/>
</dbReference>
<gene>
    <name evidence="3" type="ORF">MPH_11600</name>
</gene>
<protein>
    <submittedName>
        <fullName evidence="3">Aaa family ATPase</fullName>
    </submittedName>
</protein>
<feature type="region of interest" description="Disordered" evidence="1">
    <location>
        <begin position="321"/>
        <end position="345"/>
    </location>
</feature>
<dbReference type="OrthoDB" id="10042665at2759"/>
<dbReference type="EMBL" id="AHHD01000495">
    <property type="protein sequence ID" value="EKG11256.1"/>
    <property type="molecule type" value="Genomic_DNA"/>
</dbReference>
<dbReference type="PANTHER" id="PTHR46411:SF2">
    <property type="entry name" value="AAA+ ATPASE DOMAIN-CONTAINING PROTEIN"/>
    <property type="match status" value="1"/>
</dbReference>
<dbReference type="STRING" id="1126212.K2QMX3"/>
<feature type="region of interest" description="Disordered" evidence="1">
    <location>
        <begin position="136"/>
        <end position="165"/>
    </location>
</feature>
<feature type="region of interest" description="Disordered" evidence="1">
    <location>
        <begin position="233"/>
        <end position="270"/>
    </location>
</feature>
<dbReference type="AlphaFoldDB" id="K2QMX3"/>
<feature type="compositionally biased region" description="Low complexity" evidence="1">
    <location>
        <begin position="1"/>
        <end position="18"/>
    </location>
</feature>
<dbReference type="PANTHER" id="PTHR46411">
    <property type="entry name" value="FAMILY ATPASE, PUTATIVE-RELATED"/>
    <property type="match status" value="1"/>
</dbReference>
<organism evidence="3 4">
    <name type="scientific">Macrophomina phaseolina (strain MS6)</name>
    <name type="common">Charcoal rot fungus</name>
    <dbReference type="NCBI Taxonomy" id="1126212"/>
    <lineage>
        <taxon>Eukaryota</taxon>
        <taxon>Fungi</taxon>
        <taxon>Dikarya</taxon>
        <taxon>Ascomycota</taxon>
        <taxon>Pezizomycotina</taxon>
        <taxon>Dothideomycetes</taxon>
        <taxon>Dothideomycetes incertae sedis</taxon>
        <taxon>Botryosphaeriales</taxon>
        <taxon>Botryosphaeriaceae</taxon>
        <taxon>Macrophomina</taxon>
    </lineage>
</organism>
<dbReference type="eggNOG" id="KOG0742">
    <property type="taxonomic scope" value="Eukaryota"/>
</dbReference>
<evidence type="ECO:0000259" key="2">
    <source>
        <dbReference type="Pfam" id="PF22942"/>
    </source>
</evidence>
<accession>K2QMX3</accession>
<comment type="caution">
    <text evidence="3">The sequence shown here is derived from an EMBL/GenBank/DDBJ whole genome shotgun (WGS) entry which is preliminary data.</text>
</comment>
<dbReference type="Proteomes" id="UP000007129">
    <property type="component" value="Unassembled WGS sequence"/>
</dbReference>
<dbReference type="HOGENOM" id="CLU_379009_0_0_1"/>
<evidence type="ECO:0000313" key="3">
    <source>
        <dbReference type="EMBL" id="EKG11256.1"/>
    </source>
</evidence>
<reference evidence="3 4" key="1">
    <citation type="journal article" date="2012" name="BMC Genomics">
        <title>Tools to kill: Genome of one of the most destructive plant pathogenic fungi Macrophomina phaseolina.</title>
        <authorList>
            <person name="Islam M.S."/>
            <person name="Haque M.S."/>
            <person name="Islam M.M."/>
            <person name="Emdad E.M."/>
            <person name="Halim A."/>
            <person name="Hossen Q.M.M."/>
            <person name="Hossain M.Z."/>
            <person name="Ahmed B."/>
            <person name="Rahim S."/>
            <person name="Rahman M.S."/>
            <person name="Alam M.M."/>
            <person name="Hou S."/>
            <person name="Wan X."/>
            <person name="Saito J.A."/>
            <person name="Alam M."/>
        </authorList>
    </citation>
    <scope>NUCLEOTIDE SEQUENCE [LARGE SCALE GENOMIC DNA]</scope>
    <source>
        <strain evidence="3 4">MS6</strain>
    </source>
</reference>
<evidence type="ECO:0000313" key="4">
    <source>
        <dbReference type="Proteomes" id="UP000007129"/>
    </source>
</evidence>